<dbReference type="EMBL" id="JBHUNF010000001">
    <property type="protein sequence ID" value="MFD2673711.1"/>
    <property type="molecule type" value="Genomic_DNA"/>
</dbReference>
<organism evidence="3 4">
    <name type="scientific">Gulosibacter bifidus</name>
    <dbReference type="NCBI Taxonomy" id="272239"/>
    <lineage>
        <taxon>Bacteria</taxon>
        <taxon>Bacillati</taxon>
        <taxon>Actinomycetota</taxon>
        <taxon>Actinomycetes</taxon>
        <taxon>Micrococcales</taxon>
        <taxon>Microbacteriaceae</taxon>
        <taxon>Gulosibacter</taxon>
    </lineage>
</organism>
<evidence type="ECO:0000313" key="3">
    <source>
        <dbReference type="EMBL" id="MFD2673711.1"/>
    </source>
</evidence>
<evidence type="ECO:0000256" key="1">
    <source>
        <dbReference type="SAM" id="MobiDB-lite"/>
    </source>
</evidence>
<feature type="region of interest" description="Disordered" evidence="1">
    <location>
        <begin position="66"/>
        <end position="95"/>
    </location>
</feature>
<dbReference type="RefSeq" id="WP_159421345.1">
    <property type="nucleotide sequence ID" value="NZ_JBHUNF010000001.1"/>
</dbReference>
<proteinExistence type="predicted"/>
<dbReference type="Proteomes" id="UP001597453">
    <property type="component" value="Unassembled WGS sequence"/>
</dbReference>
<name>A0ABW5RF63_9MICO</name>
<evidence type="ECO:0000256" key="2">
    <source>
        <dbReference type="SAM" id="Phobius"/>
    </source>
</evidence>
<protein>
    <submittedName>
        <fullName evidence="3">Uncharacterized protein</fullName>
    </submittedName>
</protein>
<keyword evidence="2" id="KW-0472">Membrane</keyword>
<keyword evidence="2" id="KW-0812">Transmembrane</keyword>
<sequence length="95" mass="10462">MLEIDEPRHAQQPRSSLHVGLVQNGIVEKFSLIYFVLLAVNLAVQAITIGGIVTLLRNQLLRTDAASTQATATRRPVAHATESERSEPELANFTR</sequence>
<comment type="caution">
    <text evidence="3">The sequence shown here is derived from an EMBL/GenBank/DDBJ whole genome shotgun (WGS) entry which is preliminary data.</text>
</comment>
<reference evidence="4" key="1">
    <citation type="journal article" date="2019" name="Int. J. Syst. Evol. Microbiol.">
        <title>The Global Catalogue of Microorganisms (GCM) 10K type strain sequencing project: providing services to taxonomists for standard genome sequencing and annotation.</title>
        <authorList>
            <consortium name="The Broad Institute Genomics Platform"/>
            <consortium name="The Broad Institute Genome Sequencing Center for Infectious Disease"/>
            <person name="Wu L."/>
            <person name="Ma J."/>
        </authorList>
    </citation>
    <scope>NUCLEOTIDE SEQUENCE [LARGE SCALE GENOMIC DNA]</scope>
    <source>
        <strain evidence="4">TISTR 1511</strain>
    </source>
</reference>
<evidence type="ECO:0000313" key="4">
    <source>
        <dbReference type="Proteomes" id="UP001597453"/>
    </source>
</evidence>
<keyword evidence="4" id="KW-1185">Reference proteome</keyword>
<keyword evidence="2" id="KW-1133">Transmembrane helix</keyword>
<feature type="transmembrane region" description="Helical" evidence="2">
    <location>
        <begin position="32"/>
        <end position="56"/>
    </location>
</feature>
<accession>A0ABW5RF63</accession>
<gene>
    <name evidence="3" type="ORF">ACFSUQ_00095</name>
</gene>